<comment type="caution">
    <text evidence="1">The sequence shown here is derived from an EMBL/GenBank/DDBJ whole genome shotgun (WGS) entry which is preliminary data.</text>
</comment>
<reference evidence="1" key="1">
    <citation type="submission" date="2022-08" db="EMBL/GenBank/DDBJ databases">
        <authorList>
            <person name="Somphong A."/>
            <person name="Phongsopitanun W."/>
        </authorList>
    </citation>
    <scope>NUCLEOTIDE SEQUENCE</scope>
    <source>
        <strain evidence="1">LP05-1</strain>
    </source>
</reference>
<dbReference type="Proteomes" id="UP001431313">
    <property type="component" value="Unassembled WGS sequence"/>
</dbReference>
<gene>
    <name evidence="1" type="ORF">NX801_16890</name>
</gene>
<dbReference type="RefSeq" id="WP_258788562.1">
    <property type="nucleotide sequence ID" value="NZ_JANUGQ010000013.1"/>
</dbReference>
<keyword evidence="2" id="KW-1185">Reference proteome</keyword>
<dbReference type="EMBL" id="JANUGQ010000013">
    <property type="protein sequence ID" value="MCS0637310.1"/>
    <property type="molecule type" value="Genomic_DNA"/>
</dbReference>
<name>A0ABT2CIR9_9ACTN</name>
<accession>A0ABT2CIR9</accession>
<proteinExistence type="predicted"/>
<organism evidence="1 2">
    <name type="scientific">Streptomyces pyxinae</name>
    <dbReference type="NCBI Taxonomy" id="2970734"/>
    <lineage>
        <taxon>Bacteria</taxon>
        <taxon>Bacillati</taxon>
        <taxon>Actinomycetota</taxon>
        <taxon>Actinomycetes</taxon>
        <taxon>Kitasatosporales</taxon>
        <taxon>Streptomycetaceae</taxon>
        <taxon>Streptomyces</taxon>
    </lineage>
</organism>
<evidence type="ECO:0000313" key="1">
    <source>
        <dbReference type="EMBL" id="MCS0637310.1"/>
    </source>
</evidence>
<sequence>MRQNVRYQSKGIPMAVVPCVNAAYARHPRLAVSPEALRVAGVRVLYGAGWFEPNPPGERRPYPWGPALEALDGLVRRPGG</sequence>
<evidence type="ECO:0000313" key="2">
    <source>
        <dbReference type="Proteomes" id="UP001431313"/>
    </source>
</evidence>
<protein>
    <submittedName>
        <fullName evidence="1">Uncharacterized protein</fullName>
    </submittedName>
</protein>